<dbReference type="GO" id="GO:0006310">
    <property type="term" value="P:DNA recombination"/>
    <property type="evidence" value="ECO:0007669"/>
    <property type="project" value="UniProtKB-KW"/>
</dbReference>
<dbReference type="AlphaFoldDB" id="A0A5J4Q6A7"/>
<accession>A0A5J4Q6A7</accession>
<gene>
    <name evidence="5" type="ORF">EZS27_033264</name>
</gene>
<comment type="similarity">
    <text evidence="1">Belongs to the 'phage' integrase family.</text>
</comment>
<evidence type="ECO:0000259" key="4">
    <source>
        <dbReference type="PROSITE" id="PS51898"/>
    </source>
</evidence>
<dbReference type="SUPFAM" id="SSF56349">
    <property type="entry name" value="DNA breaking-rejoining enzymes"/>
    <property type="match status" value="1"/>
</dbReference>
<dbReference type="Gene3D" id="1.10.150.130">
    <property type="match status" value="1"/>
</dbReference>
<dbReference type="InterPro" id="IPR025269">
    <property type="entry name" value="SAM-like_dom"/>
</dbReference>
<proteinExistence type="inferred from homology"/>
<dbReference type="InterPro" id="IPR011010">
    <property type="entry name" value="DNA_brk_join_enz"/>
</dbReference>
<dbReference type="PANTHER" id="PTHR30349">
    <property type="entry name" value="PHAGE INTEGRASE-RELATED"/>
    <property type="match status" value="1"/>
</dbReference>
<evidence type="ECO:0000256" key="2">
    <source>
        <dbReference type="ARBA" id="ARBA00023125"/>
    </source>
</evidence>
<dbReference type="InterPro" id="IPR010998">
    <property type="entry name" value="Integrase_recombinase_N"/>
</dbReference>
<dbReference type="PROSITE" id="PS51898">
    <property type="entry name" value="TYR_RECOMBINASE"/>
    <property type="match status" value="1"/>
</dbReference>
<comment type="caution">
    <text evidence="5">The sequence shown here is derived from an EMBL/GenBank/DDBJ whole genome shotgun (WGS) entry which is preliminary data.</text>
</comment>
<dbReference type="GO" id="GO:0003677">
    <property type="term" value="F:DNA binding"/>
    <property type="evidence" value="ECO:0007669"/>
    <property type="project" value="UniProtKB-KW"/>
</dbReference>
<protein>
    <submittedName>
        <fullName evidence="5">Tyrosine recombinase XerC</fullName>
    </submittedName>
</protein>
<reference evidence="5" key="1">
    <citation type="submission" date="2019-03" db="EMBL/GenBank/DDBJ databases">
        <title>Single cell metagenomics reveals metabolic interactions within the superorganism composed of flagellate Streblomastix strix and complex community of Bacteroidetes bacteria on its surface.</title>
        <authorList>
            <person name="Treitli S.C."/>
            <person name="Kolisko M."/>
            <person name="Husnik F."/>
            <person name="Keeling P."/>
            <person name="Hampl V."/>
        </authorList>
    </citation>
    <scope>NUCLEOTIDE SEQUENCE</scope>
    <source>
        <strain evidence="5">STM</strain>
    </source>
</reference>
<keyword evidence="3" id="KW-0233">DNA recombination</keyword>
<dbReference type="EMBL" id="SNRY01004887">
    <property type="protein sequence ID" value="KAA6316424.1"/>
    <property type="molecule type" value="Genomic_DNA"/>
</dbReference>
<dbReference type="Gene3D" id="1.10.443.10">
    <property type="entry name" value="Intergrase catalytic core"/>
    <property type="match status" value="1"/>
</dbReference>
<dbReference type="InterPro" id="IPR013762">
    <property type="entry name" value="Integrase-like_cat_sf"/>
</dbReference>
<keyword evidence="2" id="KW-0238">DNA-binding</keyword>
<evidence type="ECO:0000256" key="3">
    <source>
        <dbReference type="ARBA" id="ARBA00023172"/>
    </source>
</evidence>
<evidence type="ECO:0000313" key="5">
    <source>
        <dbReference type="EMBL" id="KAA6316424.1"/>
    </source>
</evidence>
<dbReference type="InterPro" id="IPR035386">
    <property type="entry name" value="Arm-DNA-bind_5"/>
</dbReference>
<dbReference type="PANTHER" id="PTHR30349:SF64">
    <property type="entry name" value="PROPHAGE INTEGRASE INTD-RELATED"/>
    <property type="match status" value="1"/>
</dbReference>
<name>A0A5J4Q6A7_9ZZZZ</name>
<dbReference type="InterPro" id="IPR002104">
    <property type="entry name" value="Integrase_catalytic"/>
</dbReference>
<organism evidence="5">
    <name type="scientific">termite gut metagenome</name>
    <dbReference type="NCBI Taxonomy" id="433724"/>
    <lineage>
        <taxon>unclassified sequences</taxon>
        <taxon>metagenomes</taxon>
        <taxon>organismal metagenomes</taxon>
    </lineage>
</organism>
<sequence>MNNELKVFFYLKRERKEERTSTGENPVYPIVGKIITGKTIAQFSTKLKVEEHLWHVKSGRAAGKSHVATSLNRELNKINLSIHTHYREILERTGKVTAIEVKNAFQGIASSQKTLITLFEEMMREFRSRIGIDRAASTYIQHEVLHKQLKSFLREKYQVEDIPLSELDLPFIEAFNYYLRVKRKMKPGTVRARIVLLNKIIRLALHRNFISRPPFEGFGVEKPQVQNRSLSAEELNRLISTSIQSPTQSFIRDLFIFSTFTGISYADLKKLTGKDIIIEEDGSRWIAADRQKTKTTFHVKLLNIPVQIMERYRGLATGGKVFPSMSLGQVNVGLKKVAKKCSINRALTFHMSRHTFASQVCLSQGVPIESLSRMMGHKSIHTTQRYAHLNPEKIGNDMKQLFLRLAGRFTHLK</sequence>
<feature type="domain" description="Tyr recombinase" evidence="4">
    <location>
        <begin position="225"/>
        <end position="399"/>
    </location>
</feature>
<dbReference type="CDD" id="cd01185">
    <property type="entry name" value="INTN1_C_like"/>
    <property type="match status" value="1"/>
</dbReference>
<dbReference type="GO" id="GO:0015074">
    <property type="term" value="P:DNA integration"/>
    <property type="evidence" value="ECO:0007669"/>
    <property type="project" value="InterPro"/>
</dbReference>
<dbReference type="Pfam" id="PF17293">
    <property type="entry name" value="Arm-DNA-bind_5"/>
    <property type="match status" value="1"/>
</dbReference>
<dbReference type="Pfam" id="PF13102">
    <property type="entry name" value="Phage_int_SAM_5"/>
    <property type="match status" value="1"/>
</dbReference>
<evidence type="ECO:0000256" key="1">
    <source>
        <dbReference type="ARBA" id="ARBA00008857"/>
    </source>
</evidence>
<dbReference type="InterPro" id="IPR050090">
    <property type="entry name" value="Tyrosine_recombinase_XerCD"/>
</dbReference>
<dbReference type="Pfam" id="PF00589">
    <property type="entry name" value="Phage_integrase"/>
    <property type="match status" value="1"/>
</dbReference>